<organism evidence="3 4">
    <name type="scientific">Parafilimonas terrae</name>
    <dbReference type="NCBI Taxonomy" id="1465490"/>
    <lineage>
        <taxon>Bacteria</taxon>
        <taxon>Pseudomonadati</taxon>
        <taxon>Bacteroidota</taxon>
        <taxon>Chitinophagia</taxon>
        <taxon>Chitinophagales</taxon>
        <taxon>Chitinophagaceae</taxon>
        <taxon>Parafilimonas</taxon>
    </lineage>
</organism>
<dbReference type="SUPFAM" id="SSF52200">
    <property type="entry name" value="Toll/Interleukin receptor TIR domain"/>
    <property type="match status" value="1"/>
</dbReference>
<keyword evidence="1" id="KW-0472">Membrane</keyword>
<proteinExistence type="predicted"/>
<evidence type="ECO:0000259" key="2">
    <source>
        <dbReference type="Pfam" id="PF13676"/>
    </source>
</evidence>
<dbReference type="Gene3D" id="1.25.40.10">
    <property type="entry name" value="Tetratricopeptide repeat domain"/>
    <property type="match status" value="1"/>
</dbReference>
<dbReference type="SUPFAM" id="SSF48452">
    <property type="entry name" value="TPR-like"/>
    <property type="match status" value="1"/>
</dbReference>
<dbReference type="Pfam" id="PF13676">
    <property type="entry name" value="TIR_2"/>
    <property type="match status" value="1"/>
</dbReference>
<keyword evidence="4" id="KW-1185">Reference proteome</keyword>
<dbReference type="InterPro" id="IPR035897">
    <property type="entry name" value="Toll_tir_struct_dom_sf"/>
</dbReference>
<name>A0A1I5V9D5_9BACT</name>
<sequence>MKDSSKIFINYRREDTSGYAGRIADALASEFGEDNIFIDVTKINTGSDFTEVITQALDQSRYLLILIGNTWLNCKDSAGNRRLENADDFVRKEISLAIKRKVKLIPVLLEGTRMPDASALPDDIKDLCKWQAIEITDSRWKFDVERLIKSINLRKKLFVFNRKLALPLLLVLSAVIAFGIWKKNSNGNITHPSTPKDYYSSAKMFELSGDFANAQKSYKQYLKFNLPYIDPHLSYQSMLKSQEGINAARQEYKALLSTNATAVTTFANALLADREIAIKNLLQLVKQYPDFAPAFYELGNEYSQDKLGERSLTEKSLERTYLTEFLHLDSLGDNQKYYIDKAIAVQQTKDAVTRLKQADYTTAALKNQVEMIYMLANDGWHLYTNIGEPATKIYYKFNNDTGYRATGLAGYQRSGREVPDPDMFVGRLKNGQYPVSVKYIDMKGQEQGPFSFMLDTQKERMISVKKNLAQMNWVSFQKYDNKLLVYFTSLLSDRDVIKAINYSLNNESLSQTFPVQPWTKGGIPEMQEHIYIEAPSSTKYIAVKLTFIDGSVTELKRFDNEAATE</sequence>
<dbReference type="GO" id="GO:0007165">
    <property type="term" value="P:signal transduction"/>
    <property type="evidence" value="ECO:0007669"/>
    <property type="project" value="InterPro"/>
</dbReference>
<evidence type="ECO:0000313" key="4">
    <source>
        <dbReference type="Proteomes" id="UP000199031"/>
    </source>
</evidence>
<keyword evidence="1" id="KW-0812">Transmembrane</keyword>
<feature type="domain" description="TIR" evidence="2">
    <location>
        <begin position="7"/>
        <end position="116"/>
    </location>
</feature>
<dbReference type="STRING" id="1465490.SAMN05444277_104259"/>
<evidence type="ECO:0000313" key="3">
    <source>
        <dbReference type="EMBL" id="SFQ03546.1"/>
    </source>
</evidence>
<dbReference type="OrthoDB" id="574237at2"/>
<dbReference type="InterPro" id="IPR011990">
    <property type="entry name" value="TPR-like_helical_dom_sf"/>
</dbReference>
<gene>
    <name evidence="3" type="ORF">SAMN05444277_104259</name>
</gene>
<reference evidence="3 4" key="1">
    <citation type="submission" date="2016-10" db="EMBL/GenBank/DDBJ databases">
        <authorList>
            <person name="de Groot N.N."/>
        </authorList>
    </citation>
    <scope>NUCLEOTIDE SEQUENCE [LARGE SCALE GENOMIC DNA]</scope>
    <source>
        <strain evidence="3 4">DSM 28286</strain>
    </source>
</reference>
<keyword evidence="1" id="KW-1133">Transmembrane helix</keyword>
<dbReference type="Proteomes" id="UP000199031">
    <property type="component" value="Unassembled WGS sequence"/>
</dbReference>
<dbReference type="EMBL" id="FOXQ01000004">
    <property type="protein sequence ID" value="SFQ03546.1"/>
    <property type="molecule type" value="Genomic_DNA"/>
</dbReference>
<feature type="transmembrane region" description="Helical" evidence="1">
    <location>
        <begin position="164"/>
        <end position="181"/>
    </location>
</feature>
<accession>A0A1I5V9D5</accession>
<dbReference type="InterPro" id="IPR000157">
    <property type="entry name" value="TIR_dom"/>
</dbReference>
<dbReference type="AlphaFoldDB" id="A0A1I5V9D5"/>
<dbReference type="Gene3D" id="3.40.50.10140">
    <property type="entry name" value="Toll/interleukin-1 receptor homology (TIR) domain"/>
    <property type="match status" value="1"/>
</dbReference>
<dbReference type="RefSeq" id="WP_090657580.1">
    <property type="nucleotide sequence ID" value="NZ_FOXQ01000004.1"/>
</dbReference>
<evidence type="ECO:0000256" key="1">
    <source>
        <dbReference type="SAM" id="Phobius"/>
    </source>
</evidence>
<protein>
    <submittedName>
        <fullName evidence="3">TIR domain-containing protein</fullName>
    </submittedName>
</protein>